<evidence type="ECO:0000313" key="3">
    <source>
        <dbReference type="EMBL" id="QEX16151.1"/>
    </source>
</evidence>
<evidence type="ECO:0000256" key="1">
    <source>
        <dbReference type="SAM" id="Phobius"/>
    </source>
</evidence>
<feature type="transmembrane region" description="Helical" evidence="1">
    <location>
        <begin position="58"/>
        <end position="78"/>
    </location>
</feature>
<evidence type="ECO:0000259" key="2">
    <source>
        <dbReference type="Pfam" id="PF01757"/>
    </source>
</evidence>
<dbReference type="PANTHER" id="PTHR36927">
    <property type="entry name" value="BLR4337 PROTEIN"/>
    <property type="match status" value="1"/>
</dbReference>
<dbReference type="InterPro" id="IPR002656">
    <property type="entry name" value="Acyl_transf_3_dom"/>
</dbReference>
<feature type="transmembrane region" description="Helical" evidence="1">
    <location>
        <begin position="98"/>
        <end position="118"/>
    </location>
</feature>
<feature type="transmembrane region" description="Helical" evidence="1">
    <location>
        <begin position="21"/>
        <end position="38"/>
    </location>
</feature>
<feature type="transmembrane region" description="Helical" evidence="1">
    <location>
        <begin position="372"/>
        <end position="391"/>
    </location>
</feature>
<sequence>MQQSSVPAAVGGGRLCWLDDLRVLAGLLIVFFHASLAYSGGNWWYVSDASRAEWLQPFFSLLRPLALGLFFLAAGYLLPGALERHGPRLYLKQRLIRLGIPLPIGLLLVFPILMYAYYVNFRGLAPIDIGSYLWRIYFGIGGHHPAGWTGPSWPDYQLGHLWFLESLLIYGAVYVAGDALWQRRRRRKGTTEPPSASGPRPLPDLLNVAIVVVGIGHLDFLMRMHYPLYHWRAIIGVWQVHLADMPREAFCFLLGAMAARRGWVEALPSRLGRPVLAAGVAAFLVVVIAELAGIPVFIAGGATLHAWLYAIGETFILGLLALGLIVTLRDRRRPRPPRGRECLIANNYAVYLLHLPILVALQYGLRELDLPGFVKWLLAGAIALLLSLLLSDRLRRLPGFRKVLQA</sequence>
<dbReference type="InterPro" id="IPR050623">
    <property type="entry name" value="Glucan_succinyl_AcylTrfase"/>
</dbReference>
<dbReference type="KEGG" id="htq:FRZ44_14430"/>
<dbReference type="Pfam" id="PF01757">
    <property type="entry name" value="Acyl_transf_3"/>
    <property type="match status" value="1"/>
</dbReference>
<accession>A0A5J6MG94</accession>
<dbReference type="EMBL" id="CP042906">
    <property type="protein sequence ID" value="QEX16151.1"/>
    <property type="molecule type" value="Genomic_DNA"/>
</dbReference>
<dbReference type="Proteomes" id="UP000326202">
    <property type="component" value="Chromosome"/>
</dbReference>
<feature type="domain" description="Acyltransferase 3" evidence="2">
    <location>
        <begin position="17"/>
        <end position="391"/>
    </location>
</feature>
<protein>
    <recommendedName>
        <fullName evidence="2">Acyltransferase 3 domain-containing protein</fullName>
    </recommendedName>
</protein>
<feature type="transmembrane region" description="Helical" evidence="1">
    <location>
        <begin position="348"/>
        <end position="366"/>
    </location>
</feature>
<evidence type="ECO:0000313" key="4">
    <source>
        <dbReference type="Proteomes" id="UP000326202"/>
    </source>
</evidence>
<organism evidence="3 4">
    <name type="scientific">Hypericibacter terrae</name>
    <dbReference type="NCBI Taxonomy" id="2602015"/>
    <lineage>
        <taxon>Bacteria</taxon>
        <taxon>Pseudomonadati</taxon>
        <taxon>Pseudomonadota</taxon>
        <taxon>Alphaproteobacteria</taxon>
        <taxon>Rhodospirillales</taxon>
        <taxon>Dongiaceae</taxon>
        <taxon>Hypericibacter</taxon>
    </lineage>
</organism>
<dbReference type="GO" id="GO:0016747">
    <property type="term" value="F:acyltransferase activity, transferring groups other than amino-acyl groups"/>
    <property type="evidence" value="ECO:0007669"/>
    <property type="project" value="InterPro"/>
</dbReference>
<dbReference type="AlphaFoldDB" id="A0A5J6MG94"/>
<keyword evidence="1" id="KW-0812">Transmembrane</keyword>
<gene>
    <name evidence="3" type="ORF">FRZ44_14430</name>
</gene>
<feature type="transmembrane region" description="Helical" evidence="1">
    <location>
        <begin position="306"/>
        <end position="328"/>
    </location>
</feature>
<proteinExistence type="predicted"/>
<reference evidence="3 4" key="1">
    <citation type="submission" date="2019-08" db="EMBL/GenBank/DDBJ databases">
        <title>Hyperibacter terrae gen. nov., sp. nov. and Hyperibacter viscosus sp. nov., two new members in the family Rhodospirillaceae isolated from the rhizosphere of Hypericum perforatum.</title>
        <authorList>
            <person name="Noviana Z."/>
        </authorList>
    </citation>
    <scope>NUCLEOTIDE SEQUENCE [LARGE SCALE GENOMIC DNA]</scope>
    <source>
        <strain evidence="3 4">R5913</strain>
    </source>
</reference>
<name>A0A5J6MG94_9PROT</name>
<keyword evidence="1" id="KW-0472">Membrane</keyword>
<keyword evidence="4" id="KW-1185">Reference proteome</keyword>
<feature type="transmembrane region" description="Helical" evidence="1">
    <location>
        <begin position="275"/>
        <end position="300"/>
    </location>
</feature>
<dbReference type="RefSeq" id="WP_191908458.1">
    <property type="nucleotide sequence ID" value="NZ_CP042906.1"/>
</dbReference>
<feature type="transmembrane region" description="Helical" evidence="1">
    <location>
        <begin position="161"/>
        <end position="181"/>
    </location>
</feature>
<keyword evidence="1" id="KW-1133">Transmembrane helix</keyword>